<dbReference type="EMBL" id="JADILV010000052">
    <property type="protein sequence ID" value="MBO8484009.1"/>
    <property type="molecule type" value="Genomic_DNA"/>
</dbReference>
<dbReference type="PROSITE" id="PS01184">
    <property type="entry name" value="UBIE_2"/>
    <property type="match status" value="1"/>
</dbReference>
<evidence type="ECO:0000256" key="4">
    <source>
        <dbReference type="ARBA" id="ARBA00022691"/>
    </source>
</evidence>
<sequence length="240" mass="26524">MPKKENIRTMFDDIAPEYDKLNHIMSLNIDKGWREKAVKEIADTDGALEILDVACGTGDFSIAIARAAAPGSHITGVDLSEGMMKIGREKVDREGLQGKVSMEQGDCEHLRFADGTFDRVSVAFGVRNFEHLEEGLREMLRVLRPGGKLVILELSVPANPVIRFFYKLYALHLLPAVGGKVSGNRSAYRYLPASVLRFPGPAVFTGMMKDCGFSAVRTKALTFGICRMYSGHKKLIKDTL</sequence>
<feature type="binding site" evidence="5">
    <location>
        <begin position="106"/>
        <end position="107"/>
    </location>
    <ligand>
        <name>S-adenosyl-L-methionine</name>
        <dbReference type="ChEBI" id="CHEBI:59789"/>
    </ligand>
</feature>
<comment type="similarity">
    <text evidence="5">Belongs to the class I-like SAM-binding methyltransferase superfamily. MenG/UbiE family.</text>
</comment>
<reference evidence="6" key="1">
    <citation type="submission" date="2020-10" db="EMBL/GenBank/DDBJ databases">
        <authorList>
            <person name="Gilroy R."/>
        </authorList>
    </citation>
    <scope>NUCLEOTIDE SEQUENCE</scope>
    <source>
        <strain evidence="6">G3-8215</strain>
    </source>
</reference>
<feature type="binding site" evidence="5">
    <location>
        <position position="78"/>
    </location>
    <ligand>
        <name>S-adenosyl-L-methionine</name>
        <dbReference type="ChEBI" id="CHEBI:59789"/>
    </ligand>
</feature>
<dbReference type="GO" id="GO:0009234">
    <property type="term" value="P:menaquinone biosynthetic process"/>
    <property type="evidence" value="ECO:0007669"/>
    <property type="project" value="UniProtKB-UniRule"/>
</dbReference>
<reference evidence="6" key="2">
    <citation type="journal article" date="2021" name="PeerJ">
        <title>Extensive microbial diversity within the chicken gut microbiome revealed by metagenomics and culture.</title>
        <authorList>
            <person name="Gilroy R."/>
            <person name="Ravi A."/>
            <person name="Getino M."/>
            <person name="Pursley I."/>
            <person name="Horton D.L."/>
            <person name="Alikhan N.F."/>
            <person name="Baker D."/>
            <person name="Gharbi K."/>
            <person name="Hall N."/>
            <person name="Watson M."/>
            <person name="Adriaenssens E.M."/>
            <person name="Foster-Nyarko E."/>
            <person name="Jarju S."/>
            <person name="Secka A."/>
            <person name="Antonio M."/>
            <person name="Oren A."/>
            <person name="Chaudhuri R.R."/>
            <person name="La Ragione R."/>
            <person name="Hildebrand F."/>
            <person name="Pallen M.J."/>
        </authorList>
    </citation>
    <scope>NUCLEOTIDE SEQUENCE</scope>
    <source>
        <strain evidence="6">G3-8215</strain>
    </source>
</reference>
<dbReference type="SUPFAM" id="SSF53335">
    <property type="entry name" value="S-adenosyl-L-methionine-dependent methyltransferases"/>
    <property type="match status" value="1"/>
</dbReference>
<evidence type="ECO:0000256" key="5">
    <source>
        <dbReference type="HAMAP-Rule" id="MF_01813"/>
    </source>
</evidence>
<name>A0A940DT94_9BACT</name>
<proteinExistence type="inferred from homology"/>
<dbReference type="HAMAP" id="MF_01813">
    <property type="entry name" value="MenG_UbiE_methyltr"/>
    <property type="match status" value="1"/>
</dbReference>
<dbReference type="GO" id="GO:0032259">
    <property type="term" value="P:methylation"/>
    <property type="evidence" value="ECO:0007669"/>
    <property type="project" value="UniProtKB-KW"/>
</dbReference>
<comment type="caution">
    <text evidence="6">The sequence shown here is derived from an EMBL/GenBank/DDBJ whole genome shotgun (WGS) entry which is preliminary data.</text>
</comment>
<comment type="caution">
    <text evidence="5">Lacks conserved residue(s) required for the propagation of feature annotation.</text>
</comment>
<dbReference type="Pfam" id="PF01209">
    <property type="entry name" value="Ubie_methyltran"/>
    <property type="match status" value="1"/>
</dbReference>
<dbReference type="GO" id="GO:0043770">
    <property type="term" value="F:demethylmenaquinone methyltransferase activity"/>
    <property type="evidence" value="ECO:0007669"/>
    <property type="project" value="UniProtKB-UniRule"/>
</dbReference>
<evidence type="ECO:0000256" key="2">
    <source>
        <dbReference type="ARBA" id="ARBA00022603"/>
    </source>
</evidence>
<organism evidence="6 7">
    <name type="scientific">Candidatus Cryptobacteroides avicola</name>
    <dbReference type="NCBI Taxonomy" id="2840757"/>
    <lineage>
        <taxon>Bacteria</taxon>
        <taxon>Pseudomonadati</taxon>
        <taxon>Bacteroidota</taxon>
        <taxon>Bacteroidia</taxon>
        <taxon>Bacteroidales</taxon>
        <taxon>Candidatus Cryptobacteroides</taxon>
    </lineage>
</organism>
<dbReference type="InterPro" id="IPR029063">
    <property type="entry name" value="SAM-dependent_MTases_sf"/>
</dbReference>
<dbReference type="PROSITE" id="PS51608">
    <property type="entry name" value="SAM_MT_UBIE"/>
    <property type="match status" value="1"/>
</dbReference>
<keyword evidence="3 5" id="KW-0808">Transferase</keyword>
<dbReference type="PROSITE" id="PS01183">
    <property type="entry name" value="UBIE_1"/>
    <property type="match status" value="1"/>
</dbReference>
<comment type="pathway">
    <text evidence="5">Quinol/quinone metabolism; menaquinone biosynthesis; menaquinol from 1,4-dihydroxy-2-naphthoate: step 2/2.</text>
</comment>
<dbReference type="InterPro" id="IPR023576">
    <property type="entry name" value="UbiE/COQ5_MeTrFase_CS"/>
</dbReference>
<keyword evidence="2 5" id="KW-0489">Methyltransferase</keyword>
<feature type="binding site" evidence="5">
    <location>
        <position position="57"/>
    </location>
    <ligand>
        <name>S-adenosyl-L-methionine</name>
        <dbReference type="ChEBI" id="CHEBI:59789"/>
    </ligand>
</feature>
<dbReference type="NCBIfam" id="NF001244">
    <property type="entry name" value="PRK00216.1-5"/>
    <property type="match status" value="1"/>
</dbReference>
<evidence type="ECO:0000313" key="6">
    <source>
        <dbReference type="EMBL" id="MBO8484009.1"/>
    </source>
</evidence>
<comment type="function">
    <text evidence="5">Methyltransferase required for the conversion of demethylmenaquinol (DMKH2) to menaquinol (MKH2).</text>
</comment>
<evidence type="ECO:0000256" key="1">
    <source>
        <dbReference type="ARBA" id="ARBA00022428"/>
    </source>
</evidence>
<gene>
    <name evidence="6" type="primary">ubiE</name>
    <name evidence="5" type="synonym">menG</name>
    <name evidence="6" type="ORF">IAB75_07855</name>
</gene>
<protein>
    <recommendedName>
        <fullName evidence="5">Demethylmenaquinone methyltransferase</fullName>
        <ecNumber evidence="5">2.1.1.163</ecNumber>
    </recommendedName>
</protein>
<keyword evidence="4 5" id="KW-0949">S-adenosyl-L-methionine</keyword>
<evidence type="ECO:0000256" key="3">
    <source>
        <dbReference type="ARBA" id="ARBA00022679"/>
    </source>
</evidence>
<dbReference type="EC" id="2.1.1.163" evidence="5"/>
<dbReference type="Proteomes" id="UP000725002">
    <property type="component" value="Unassembled WGS sequence"/>
</dbReference>
<evidence type="ECO:0000313" key="7">
    <source>
        <dbReference type="Proteomes" id="UP000725002"/>
    </source>
</evidence>
<dbReference type="PANTHER" id="PTHR43591">
    <property type="entry name" value="METHYLTRANSFERASE"/>
    <property type="match status" value="1"/>
</dbReference>
<dbReference type="AlphaFoldDB" id="A0A940DT94"/>
<dbReference type="PANTHER" id="PTHR43591:SF24">
    <property type="entry name" value="2-METHOXY-6-POLYPRENYL-1,4-BENZOQUINOL METHYLASE, MITOCHONDRIAL"/>
    <property type="match status" value="1"/>
</dbReference>
<dbReference type="CDD" id="cd02440">
    <property type="entry name" value="AdoMet_MTases"/>
    <property type="match status" value="1"/>
</dbReference>
<dbReference type="NCBIfam" id="TIGR01934">
    <property type="entry name" value="MenG_MenH_UbiE"/>
    <property type="match status" value="1"/>
</dbReference>
<keyword evidence="1 5" id="KW-0474">Menaquinone biosynthesis</keyword>
<accession>A0A940DT94</accession>
<comment type="catalytic activity">
    <reaction evidence="5">
        <text>a 2-demethylmenaquinol + S-adenosyl-L-methionine = a menaquinol + S-adenosyl-L-homocysteine + H(+)</text>
        <dbReference type="Rhea" id="RHEA:42640"/>
        <dbReference type="Rhea" id="RHEA-COMP:9539"/>
        <dbReference type="Rhea" id="RHEA-COMP:9563"/>
        <dbReference type="ChEBI" id="CHEBI:15378"/>
        <dbReference type="ChEBI" id="CHEBI:18151"/>
        <dbReference type="ChEBI" id="CHEBI:55437"/>
        <dbReference type="ChEBI" id="CHEBI:57856"/>
        <dbReference type="ChEBI" id="CHEBI:59789"/>
        <dbReference type="EC" id="2.1.1.163"/>
    </reaction>
</comment>
<dbReference type="Gene3D" id="3.40.50.150">
    <property type="entry name" value="Vaccinia Virus protein VP39"/>
    <property type="match status" value="1"/>
</dbReference>
<dbReference type="InterPro" id="IPR004033">
    <property type="entry name" value="UbiE/COQ5_MeTrFase"/>
</dbReference>